<dbReference type="InterPro" id="IPR050093">
    <property type="entry name" value="ABC_SmlMolc_Importer"/>
</dbReference>
<gene>
    <name evidence="6" type="ORF">ACFSNC_05200</name>
</gene>
<evidence type="ECO:0000256" key="4">
    <source>
        <dbReference type="ARBA" id="ARBA00022840"/>
    </source>
</evidence>
<protein>
    <submittedName>
        <fullName evidence="6">ABC transporter ATP-binding protein</fullName>
    </submittedName>
</protein>
<keyword evidence="7" id="KW-1185">Reference proteome</keyword>
<dbReference type="Gene3D" id="2.40.50.140">
    <property type="entry name" value="Nucleic acid-binding proteins"/>
    <property type="match status" value="1"/>
</dbReference>
<evidence type="ECO:0000256" key="2">
    <source>
        <dbReference type="ARBA" id="ARBA00022448"/>
    </source>
</evidence>
<comment type="similarity">
    <text evidence="1">Belongs to the ABC transporter superfamily.</text>
</comment>
<keyword evidence="2" id="KW-0813">Transport</keyword>
<dbReference type="InterPro" id="IPR003439">
    <property type="entry name" value="ABC_transporter-like_ATP-bd"/>
</dbReference>
<proteinExistence type="inferred from homology"/>
<dbReference type="SUPFAM" id="SSF52540">
    <property type="entry name" value="P-loop containing nucleoside triphosphate hydrolases"/>
    <property type="match status" value="1"/>
</dbReference>
<comment type="caution">
    <text evidence="6">The sequence shown here is derived from an EMBL/GenBank/DDBJ whole genome shotgun (WGS) entry which is preliminary data.</text>
</comment>
<dbReference type="InterPro" id="IPR017871">
    <property type="entry name" value="ABC_transporter-like_CS"/>
</dbReference>
<dbReference type="InterPro" id="IPR027417">
    <property type="entry name" value="P-loop_NTPase"/>
</dbReference>
<dbReference type="SMART" id="SM00382">
    <property type="entry name" value="AAA"/>
    <property type="match status" value="1"/>
</dbReference>
<dbReference type="Proteomes" id="UP001597299">
    <property type="component" value="Unassembled WGS sequence"/>
</dbReference>
<accession>A0ABW4YTT3</accession>
<dbReference type="PANTHER" id="PTHR42781:SF4">
    <property type="entry name" value="SPERMIDINE_PUTRESCINE IMPORT ATP-BINDING PROTEIN POTA"/>
    <property type="match status" value="1"/>
</dbReference>
<keyword evidence="4 6" id="KW-0067">ATP-binding</keyword>
<dbReference type="Gene3D" id="2.40.50.100">
    <property type="match status" value="1"/>
</dbReference>
<keyword evidence="3" id="KW-0547">Nucleotide-binding</keyword>
<dbReference type="Pfam" id="PF08402">
    <property type="entry name" value="TOBE_2"/>
    <property type="match status" value="1"/>
</dbReference>
<reference evidence="7" key="1">
    <citation type="journal article" date="2019" name="Int. J. Syst. Evol. Microbiol.">
        <title>The Global Catalogue of Microorganisms (GCM) 10K type strain sequencing project: providing services to taxonomists for standard genome sequencing and annotation.</title>
        <authorList>
            <consortium name="The Broad Institute Genomics Platform"/>
            <consortium name="The Broad Institute Genome Sequencing Center for Infectious Disease"/>
            <person name="Wu L."/>
            <person name="Ma J."/>
        </authorList>
    </citation>
    <scope>NUCLEOTIDE SEQUENCE [LARGE SCALE GENOMIC DNA]</scope>
    <source>
        <strain evidence="7">CCM 7435</strain>
    </source>
</reference>
<evidence type="ECO:0000256" key="1">
    <source>
        <dbReference type="ARBA" id="ARBA00005417"/>
    </source>
</evidence>
<evidence type="ECO:0000313" key="6">
    <source>
        <dbReference type="EMBL" id="MFD2139785.1"/>
    </source>
</evidence>
<dbReference type="Pfam" id="PF00005">
    <property type="entry name" value="ABC_tran"/>
    <property type="match status" value="1"/>
</dbReference>
<sequence length="363" mass="38817">MATIQINNLSKFYGSKEGGAAVSGLNLDIRDNQFVTLLGPSGCGKTTTLRLIAGYITPDAGTIRVGDRVVSSADGVAPPDRRGMGMVFQNYAVWPHKTVFENVVFGLRLRKVPAEAARRKVLDMLAMVNLAGLEDRLPSELSGGQQQRVALARSLVVEPGILLLDEPLSNLDAKLREKMRTELKQLQRRTGITFVYVTHDQAEALALSDQIAVMHGGELQQYGSPDDVYRRPANKIVADFMGIVNFLPGTVEAGPNGLAVAVDGVAVPAPVHGTLAAGQPVDLAVRPESVRLAVGEAGTGRLAATVTDMTYLGNLVEYWLQLESGTALRAQTHPLERFSVGDRVNLSIDAADCSVFPRAGAAH</sequence>
<dbReference type="GO" id="GO:0005524">
    <property type="term" value="F:ATP binding"/>
    <property type="evidence" value="ECO:0007669"/>
    <property type="project" value="UniProtKB-KW"/>
</dbReference>
<dbReference type="PROSITE" id="PS50893">
    <property type="entry name" value="ABC_TRANSPORTER_2"/>
    <property type="match status" value="1"/>
</dbReference>
<evidence type="ECO:0000256" key="3">
    <source>
        <dbReference type="ARBA" id="ARBA00022741"/>
    </source>
</evidence>
<dbReference type="InterPro" id="IPR012340">
    <property type="entry name" value="NA-bd_OB-fold"/>
</dbReference>
<dbReference type="SUPFAM" id="SSF50331">
    <property type="entry name" value="MOP-like"/>
    <property type="match status" value="1"/>
</dbReference>
<dbReference type="PANTHER" id="PTHR42781">
    <property type="entry name" value="SPERMIDINE/PUTRESCINE IMPORT ATP-BINDING PROTEIN POTA"/>
    <property type="match status" value="1"/>
</dbReference>
<dbReference type="RefSeq" id="WP_213352421.1">
    <property type="nucleotide sequence ID" value="NZ_JAHBGB010000023.1"/>
</dbReference>
<organism evidence="6 7">
    <name type="scientific">Ancylobacter oerskovii</name>
    <dbReference type="NCBI Taxonomy" id="459519"/>
    <lineage>
        <taxon>Bacteria</taxon>
        <taxon>Pseudomonadati</taxon>
        <taxon>Pseudomonadota</taxon>
        <taxon>Alphaproteobacteria</taxon>
        <taxon>Hyphomicrobiales</taxon>
        <taxon>Xanthobacteraceae</taxon>
        <taxon>Ancylobacter</taxon>
    </lineage>
</organism>
<evidence type="ECO:0000313" key="7">
    <source>
        <dbReference type="Proteomes" id="UP001597299"/>
    </source>
</evidence>
<dbReference type="InterPro" id="IPR013611">
    <property type="entry name" value="Transp-assoc_OB_typ2"/>
</dbReference>
<dbReference type="InterPro" id="IPR008995">
    <property type="entry name" value="Mo/tungstate-bd_C_term_dom"/>
</dbReference>
<dbReference type="EMBL" id="JBHUHD010000001">
    <property type="protein sequence ID" value="MFD2139785.1"/>
    <property type="molecule type" value="Genomic_DNA"/>
</dbReference>
<dbReference type="InterPro" id="IPR003593">
    <property type="entry name" value="AAA+_ATPase"/>
</dbReference>
<dbReference type="PROSITE" id="PS00211">
    <property type="entry name" value="ABC_TRANSPORTER_1"/>
    <property type="match status" value="1"/>
</dbReference>
<dbReference type="Gene3D" id="3.40.50.300">
    <property type="entry name" value="P-loop containing nucleotide triphosphate hydrolases"/>
    <property type="match status" value="1"/>
</dbReference>
<name>A0ABW4YTT3_9HYPH</name>
<evidence type="ECO:0000259" key="5">
    <source>
        <dbReference type="PROSITE" id="PS50893"/>
    </source>
</evidence>
<feature type="domain" description="ABC transporter" evidence="5">
    <location>
        <begin position="4"/>
        <end position="241"/>
    </location>
</feature>